<evidence type="ECO:0000256" key="1">
    <source>
        <dbReference type="SAM" id="MobiDB-lite"/>
    </source>
</evidence>
<dbReference type="AlphaFoldDB" id="A0A6S7FSP8"/>
<dbReference type="PROSITE" id="PS50878">
    <property type="entry name" value="RT_POL"/>
    <property type="match status" value="1"/>
</dbReference>
<sequence length="750" mass="84622">MENRTVELNPSFSRKTRTELVGNRTRHLITFNPNSAKPGEEIYVNIPKLKPDSVLVPDSMALVFDFKNTNEKSWFRNNLGKLLQKRLEIRLAGKKVYDNSGESLMEVYTDLWMDEKQRADMIEDGIAAEAVRKKISKDDEDNADADATALFGIFGTKQRIRINKILGDHGLYAPYHSANDLLYVITLPQATEIMNAQSGETVEGYSLENIELEYESIENNNLARKSENLYGTERELSFEHVTLMKKTEWDKGATIVNETINVPRRSMKAVMMLFTEKTSTDSEEYVFPNIEKVKVTIEGVPNVIYSQGMTKTRTYEEAKRLFGSDTNSQQSLIKFYKDKKFALVIDLRTVNDATTWYQNMDIGQLNGVIFLDLKKAFDTVNHDILLSKLAIYGIRGSALRWLNSYLTGRIQYCQVNAHLSDPLCVTTGIPQGSALGPLLFLIYINDLPNCLEHTKVNMFADDTQIETAGYDVNTIAEELNQDLENVSVWLSANKLTLNKTKTEYMIIAATLAKYGNVVKVDREMYRDWPNVETGVRLATMSELAEGIPCRIFIGPYPIETRYRGQVPLYGRCGDYGHLVATCSNEVKCFKCGQIGHIQRQCFKCFLCGQIGHVRAGCLENRRDVSNERDDETSESNLSNDIGCYEDGSDVSRSSDEDMDRVESTSCKDLGGTKDEVMNGKYNDASQHHPTEQGSVQTVENNKRTAEEDVSISDEGVQVPVDSTDQRVSDMGGSPEEKTKNTDKGKKKKRI</sequence>
<dbReference type="PROSITE" id="PS50158">
    <property type="entry name" value="ZF_CCHC"/>
    <property type="match status" value="2"/>
</dbReference>
<comment type="caution">
    <text evidence="2">The sequence shown here is derived from an EMBL/GenBank/DDBJ whole genome shotgun (WGS) entry which is preliminary data.</text>
</comment>
<feature type="compositionally biased region" description="Basic and acidic residues" evidence="1">
    <location>
        <begin position="734"/>
        <end position="743"/>
    </location>
</feature>
<keyword evidence="2" id="KW-0548">Nucleotidyltransferase</keyword>
<dbReference type="SMART" id="SM00343">
    <property type="entry name" value="ZnF_C2HC"/>
    <property type="match status" value="3"/>
</dbReference>
<keyword evidence="3" id="KW-1185">Reference proteome</keyword>
<evidence type="ECO:0000313" key="3">
    <source>
        <dbReference type="Proteomes" id="UP001152795"/>
    </source>
</evidence>
<dbReference type="SUPFAM" id="SSF57756">
    <property type="entry name" value="Retrovirus zinc finger-like domains"/>
    <property type="match status" value="1"/>
</dbReference>
<dbReference type="Gene3D" id="4.10.60.10">
    <property type="entry name" value="Zinc finger, CCHC-type"/>
    <property type="match status" value="1"/>
</dbReference>
<protein>
    <submittedName>
        <fullName evidence="2">RNA-directed DNA polymerase from mobile element jockey-like</fullName>
    </submittedName>
</protein>
<proteinExistence type="predicted"/>
<keyword evidence="2" id="KW-0808">Transferase</keyword>
<dbReference type="InterPro" id="IPR036875">
    <property type="entry name" value="Znf_CCHC_sf"/>
</dbReference>
<dbReference type="Proteomes" id="UP001152795">
    <property type="component" value="Unassembled WGS sequence"/>
</dbReference>
<dbReference type="GO" id="GO:0003964">
    <property type="term" value="F:RNA-directed DNA polymerase activity"/>
    <property type="evidence" value="ECO:0007669"/>
    <property type="project" value="UniProtKB-KW"/>
</dbReference>
<dbReference type="OrthoDB" id="427960at2759"/>
<dbReference type="EMBL" id="CACRXK020000042">
    <property type="protein sequence ID" value="CAB3977331.1"/>
    <property type="molecule type" value="Genomic_DNA"/>
</dbReference>
<dbReference type="InterPro" id="IPR001878">
    <property type="entry name" value="Znf_CCHC"/>
</dbReference>
<keyword evidence="2" id="KW-0695">RNA-directed DNA polymerase</keyword>
<dbReference type="InterPro" id="IPR000477">
    <property type="entry name" value="RT_dom"/>
</dbReference>
<dbReference type="PANTHER" id="PTHR33332">
    <property type="entry name" value="REVERSE TRANSCRIPTASE DOMAIN-CONTAINING PROTEIN"/>
    <property type="match status" value="1"/>
</dbReference>
<organism evidence="2 3">
    <name type="scientific">Paramuricea clavata</name>
    <name type="common">Red gorgonian</name>
    <name type="synonym">Violescent sea-whip</name>
    <dbReference type="NCBI Taxonomy" id="317549"/>
    <lineage>
        <taxon>Eukaryota</taxon>
        <taxon>Metazoa</taxon>
        <taxon>Cnidaria</taxon>
        <taxon>Anthozoa</taxon>
        <taxon>Octocorallia</taxon>
        <taxon>Malacalcyonacea</taxon>
        <taxon>Plexauridae</taxon>
        <taxon>Paramuricea</taxon>
    </lineage>
</organism>
<dbReference type="GO" id="GO:0008270">
    <property type="term" value="F:zinc ion binding"/>
    <property type="evidence" value="ECO:0007669"/>
    <property type="project" value="InterPro"/>
</dbReference>
<dbReference type="Pfam" id="PF00098">
    <property type="entry name" value="zf-CCHC"/>
    <property type="match status" value="1"/>
</dbReference>
<dbReference type="InterPro" id="IPR043502">
    <property type="entry name" value="DNA/RNA_pol_sf"/>
</dbReference>
<feature type="region of interest" description="Disordered" evidence="1">
    <location>
        <begin position="623"/>
        <end position="750"/>
    </location>
</feature>
<evidence type="ECO:0000313" key="2">
    <source>
        <dbReference type="EMBL" id="CAB3977331.1"/>
    </source>
</evidence>
<dbReference type="Pfam" id="PF00078">
    <property type="entry name" value="RVT_1"/>
    <property type="match status" value="1"/>
</dbReference>
<reference evidence="2" key="1">
    <citation type="submission" date="2020-04" db="EMBL/GenBank/DDBJ databases">
        <authorList>
            <person name="Alioto T."/>
            <person name="Alioto T."/>
            <person name="Gomez Garrido J."/>
        </authorList>
    </citation>
    <scope>NUCLEOTIDE SEQUENCE</scope>
    <source>
        <strain evidence="2">A484AB</strain>
    </source>
</reference>
<dbReference type="GO" id="GO:0003676">
    <property type="term" value="F:nucleic acid binding"/>
    <property type="evidence" value="ECO:0007669"/>
    <property type="project" value="InterPro"/>
</dbReference>
<gene>
    <name evidence="2" type="ORF">PACLA_8A024852</name>
</gene>
<accession>A0A6S7FSP8</accession>
<name>A0A6S7FSP8_PARCT</name>
<dbReference type="SUPFAM" id="SSF56672">
    <property type="entry name" value="DNA/RNA polymerases"/>
    <property type="match status" value="1"/>
</dbReference>